<dbReference type="PANTHER" id="PTHR45856">
    <property type="entry name" value="ALPHA/BETA-HYDROLASES SUPERFAMILY PROTEIN"/>
    <property type="match status" value="1"/>
</dbReference>
<dbReference type="PANTHER" id="PTHR45856:SF24">
    <property type="entry name" value="FUNGAL LIPASE-LIKE DOMAIN-CONTAINING PROTEIN"/>
    <property type="match status" value="1"/>
</dbReference>
<gene>
    <name evidence="3" type="ORF">BCR41DRAFT_420029</name>
</gene>
<dbReference type="InterPro" id="IPR002921">
    <property type="entry name" value="Fungal_lipase-type"/>
</dbReference>
<reference evidence="3 4" key="1">
    <citation type="submission" date="2016-07" db="EMBL/GenBank/DDBJ databases">
        <title>Pervasive Adenine N6-methylation of Active Genes in Fungi.</title>
        <authorList>
            <consortium name="DOE Joint Genome Institute"/>
            <person name="Mondo S.J."/>
            <person name="Dannebaum R.O."/>
            <person name="Kuo R.C."/>
            <person name="Labutti K."/>
            <person name="Haridas S."/>
            <person name="Kuo A."/>
            <person name="Salamov A."/>
            <person name="Ahrendt S.R."/>
            <person name="Lipzen A."/>
            <person name="Sullivan W."/>
            <person name="Andreopoulos W.B."/>
            <person name="Clum A."/>
            <person name="Lindquist E."/>
            <person name="Daum C."/>
            <person name="Ramamoorthy G.K."/>
            <person name="Gryganskyi A."/>
            <person name="Culley D."/>
            <person name="Magnuson J.K."/>
            <person name="James T.Y."/>
            <person name="O'Malley M.A."/>
            <person name="Stajich J.E."/>
            <person name="Spatafora J.W."/>
            <person name="Visel A."/>
            <person name="Grigoriev I.V."/>
        </authorList>
    </citation>
    <scope>NUCLEOTIDE SEQUENCE [LARGE SCALE GENOMIC DNA]</scope>
    <source>
        <strain evidence="3 4">NRRL 3116</strain>
    </source>
</reference>
<dbReference type="GO" id="GO:0006629">
    <property type="term" value="P:lipid metabolic process"/>
    <property type="evidence" value="ECO:0007669"/>
    <property type="project" value="InterPro"/>
</dbReference>
<name>A0A1Y2GW96_9FUNG</name>
<dbReference type="GeneID" id="33571680"/>
<feature type="region of interest" description="Disordered" evidence="1">
    <location>
        <begin position="725"/>
        <end position="747"/>
    </location>
</feature>
<feature type="region of interest" description="Disordered" evidence="1">
    <location>
        <begin position="463"/>
        <end position="512"/>
    </location>
</feature>
<evidence type="ECO:0000313" key="3">
    <source>
        <dbReference type="EMBL" id="ORZ26535.1"/>
    </source>
</evidence>
<dbReference type="EMBL" id="MCFF01000007">
    <property type="protein sequence ID" value="ORZ26535.1"/>
    <property type="molecule type" value="Genomic_DNA"/>
</dbReference>
<dbReference type="Proteomes" id="UP000193648">
    <property type="component" value="Unassembled WGS sequence"/>
</dbReference>
<dbReference type="Gene3D" id="3.40.50.1820">
    <property type="entry name" value="alpha/beta hydrolase"/>
    <property type="match status" value="2"/>
</dbReference>
<dbReference type="RefSeq" id="XP_021884300.1">
    <property type="nucleotide sequence ID" value="XM_022029837.1"/>
</dbReference>
<protein>
    <recommendedName>
        <fullName evidence="2">Fungal lipase-type domain-containing protein</fullName>
    </recommendedName>
</protein>
<evidence type="ECO:0000259" key="2">
    <source>
        <dbReference type="Pfam" id="PF01764"/>
    </source>
</evidence>
<feature type="domain" description="Fungal lipase-type" evidence="2">
    <location>
        <begin position="520"/>
        <end position="570"/>
    </location>
</feature>
<feature type="compositionally biased region" description="Basic residues" evidence="1">
    <location>
        <begin position="463"/>
        <end position="474"/>
    </location>
</feature>
<sequence>MTWIVDFTSQQNQFSFVPPEPAPEKSGVHSRHLQEFCTFIPSSSASADSAGARADRNKHHYESFSAPTSPTLQKFSSICCSEDHSNGGKAEHYALREIIPIKVMDFLNYLVNLFNFYIKSIRDPSSIPGVSLWSRAYALGALPVMTGFLVFIQGCITLAIQGITYTKLGQKAYEWLMSDQILLLDPTDEVDPNGLNEALKQLADTQPQPRPIFSYFLAHLLLTLSTVTYERDDELVRKASLAMKNMNSDIERAKAAEWLYASELSIDNKAQRLGMRFTGISELKTLGGPYAGLFYNNHAIVLVFKGTSPLAFNEFLIDGSIQRVDASEYLYGEVHKGFYEFLFPDPMPQTKQASYNPFQTIMETVFEEARRIKRQTGKPANLWITGHSLGAALAAIAVARMQMALRPDDPLFKDCDPATIRTHNSDGTPRTVLDEMLCRYIASASSPHSTFLSSAATFPLTKLRRHRHHHHTHHTKDGKGEKYKECKERKEDESSESDGQHDHQHEQHEESTDQLLILRDCYTFASPKIGNSKFAKEFDEHHVRFHSKSCYKPVLYRVAIDLDVVPRLPPGCSTDPDDTRERMFPCIQCANRVTVSQSSSSAAAIGPLFRQQADVEGEPLLSNPVSYGAVESTSTQTIEVVTAVSTTIPETSKRPPPSPHTHMTSLLDYRHVGQLVCLSNSYISPIVKPSELQSNLSANVLRTDKETQLLLDYIDAVLRVSEDDLCQEDSGNNDSNSSDRSNKSKDKAESFVKCRTFDAAKIKREMEKAKVRRDLDELNWLRVPCDAEKFLLTFSGVISHSPAAYQRNLVKSRYHFKSFPGPEMMQKLYYLQQQQQQTH</sequence>
<organism evidence="3 4">
    <name type="scientific">Lobosporangium transversale</name>
    <dbReference type="NCBI Taxonomy" id="64571"/>
    <lineage>
        <taxon>Eukaryota</taxon>
        <taxon>Fungi</taxon>
        <taxon>Fungi incertae sedis</taxon>
        <taxon>Mucoromycota</taxon>
        <taxon>Mortierellomycotina</taxon>
        <taxon>Mortierellomycetes</taxon>
        <taxon>Mortierellales</taxon>
        <taxon>Mortierellaceae</taxon>
        <taxon>Lobosporangium</taxon>
    </lineage>
</organism>
<evidence type="ECO:0000256" key="1">
    <source>
        <dbReference type="SAM" id="MobiDB-lite"/>
    </source>
</evidence>
<dbReference type="STRING" id="64571.A0A1Y2GW96"/>
<dbReference type="Pfam" id="PF01764">
    <property type="entry name" value="Lipase_3"/>
    <property type="match status" value="2"/>
</dbReference>
<dbReference type="InterPro" id="IPR051218">
    <property type="entry name" value="Sec_MonoDiacylglyc_Lipase"/>
</dbReference>
<dbReference type="SUPFAM" id="SSF53474">
    <property type="entry name" value="alpha/beta-Hydrolases"/>
    <property type="match status" value="2"/>
</dbReference>
<dbReference type="AlphaFoldDB" id="A0A1Y2GW96"/>
<keyword evidence="4" id="KW-1185">Reference proteome</keyword>
<proteinExistence type="predicted"/>
<comment type="caution">
    <text evidence="3">The sequence shown here is derived from an EMBL/GenBank/DDBJ whole genome shotgun (WGS) entry which is preliminary data.</text>
</comment>
<evidence type="ECO:0000313" key="4">
    <source>
        <dbReference type="Proteomes" id="UP000193648"/>
    </source>
</evidence>
<feature type="compositionally biased region" description="Low complexity" evidence="1">
    <location>
        <begin position="729"/>
        <end position="739"/>
    </location>
</feature>
<dbReference type="InterPro" id="IPR029058">
    <property type="entry name" value="AB_hydrolase_fold"/>
</dbReference>
<feature type="domain" description="Fungal lipase-type" evidence="2">
    <location>
        <begin position="301"/>
        <end position="402"/>
    </location>
</feature>
<accession>A0A1Y2GW96</accession>
<dbReference type="InParanoid" id="A0A1Y2GW96"/>
<dbReference type="OrthoDB" id="426718at2759"/>
<feature type="compositionally biased region" description="Basic and acidic residues" evidence="1">
    <location>
        <begin position="475"/>
        <end position="511"/>
    </location>
</feature>